<evidence type="ECO:0000256" key="4">
    <source>
        <dbReference type="ARBA" id="ARBA00023136"/>
    </source>
</evidence>
<dbReference type="AlphaFoldDB" id="A0A410P4F8"/>
<evidence type="ECO:0000313" key="9">
    <source>
        <dbReference type="EMBL" id="QAT17056.1"/>
    </source>
</evidence>
<dbReference type="InterPro" id="IPR001750">
    <property type="entry name" value="ND/Mrp_TM"/>
</dbReference>
<reference evidence="9 10" key="1">
    <citation type="submission" date="2017-01" db="EMBL/GenBank/DDBJ databases">
        <title>First insights into the biology of 'candidatus Vampirococcus archaeovorus'.</title>
        <authorList>
            <person name="Kizina J."/>
            <person name="Jordan S."/>
            <person name="Stueber K."/>
            <person name="Reinhardt R."/>
            <person name="Harder J."/>
        </authorList>
    </citation>
    <scope>NUCLEOTIDE SEQUENCE [LARGE SCALE GENOMIC DNA]</scope>
    <source>
        <strain evidence="9 10">LiM</strain>
    </source>
</reference>
<feature type="transmembrane region" description="Helical" evidence="6">
    <location>
        <begin position="357"/>
        <end position="379"/>
    </location>
</feature>
<feature type="transmembrane region" description="Helical" evidence="6">
    <location>
        <begin position="240"/>
        <end position="261"/>
    </location>
</feature>
<evidence type="ECO:0000259" key="8">
    <source>
        <dbReference type="Pfam" id="PF00662"/>
    </source>
</evidence>
<organism evidence="9 10">
    <name type="scientific">Velamenicoccus archaeovorus</name>
    <dbReference type="NCBI Taxonomy" id="1930593"/>
    <lineage>
        <taxon>Bacteria</taxon>
        <taxon>Pseudomonadati</taxon>
        <taxon>Candidatus Omnitrophota</taxon>
        <taxon>Candidatus Velamenicoccus</taxon>
    </lineage>
</organism>
<feature type="domain" description="NADH:quinone oxidoreductase/Mrp antiporter transmembrane" evidence="7">
    <location>
        <begin position="128"/>
        <end position="416"/>
    </location>
</feature>
<feature type="transmembrane region" description="Helical" evidence="6">
    <location>
        <begin position="6"/>
        <end position="24"/>
    </location>
</feature>
<evidence type="ECO:0000256" key="6">
    <source>
        <dbReference type="SAM" id="Phobius"/>
    </source>
</evidence>
<evidence type="ECO:0000256" key="1">
    <source>
        <dbReference type="ARBA" id="ARBA00004127"/>
    </source>
</evidence>
<name>A0A410P4F8_VELA1</name>
<feature type="transmembrane region" description="Helical" evidence="6">
    <location>
        <begin position="36"/>
        <end position="59"/>
    </location>
</feature>
<keyword evidence="2 5" id="KW-0812">Transmembrane</keyword>
<evidence type="ECO:0000313" key="10">
    <source>
        <dbReference type="Proteomes" id="UP000287243"/>
    </source>
</evidence>
<dbReference type="PANTHER" id="PTHR43373">
    <property type="entry name" value="NA(+)/H(+) ANTIPORTER SUBUNIT"/>
    <property type="match status" value="1"/>
</dbReference>
<evidence type="ECO:0000256" key="3">
    <source>
        <dbReference type="ARBA" id="ARBA00022989"/>
    </source>
</evidence>
<protein>
    <submittedName>
        <fullName evidence="9">NADH-ubiquinone oxidoreductase chain L</fullName>
    </submittedName>
</protein>
<dbReference type="InterPro" id="IPR001516">
    <property type="entry name" value="Proton_antipo_N"/>
</dbReference>
<dbReference type="Pfam" id="PF00361">
    <property type="entry name" value="Proton_antipo_M"/>
    <property type="match status" value="1"/>
</dbReference>
<dbReference type="OrthoDB" id="9807568at2"/>
<feature type="domain" description="NADH-Ubiquinone oxidoreductase (complex I) chain 5 N-terminal" evidence="8">
    <location>
        <begin position="68"/>
        <end position="111"/>
    </location>
</feature>
<gene>
    <name evidence="9" type="ORF">BU251_04555</name>
</gene>
<dbReference type="KEGG" id="vai:BU251_04555"/>
<accession>A0A410P4F8</accession>
<dbReference type="GO" id="GO:0016020">
    <property type="term" value="C:membrane"/>
    <property type="evidence" value="ECO:0007669"/>
    <property type="project" value="UniProtKB-SubCell"/>
</dbReference>
<comment type="subcellular location">
    <subcellularLocation>
        <location evidence="1">Endomembrane system</location>
        <topology evidence="1">Multi-pass membrane protein</topology>
    </subcellularLocation>
    <subcellularLocation>
        <location evidence="5">Membrane</location>
        <topology evidence="5">Multi-pass membrane protein</topology>
    </subcellularLocation>
</comment>
<evidence type="ECO:0000259" key="7">
    <source>
        <dbReference type="Pfam" id="PF00361"/>
    </source>
</evidence>
<feature type="transmembrane region" description="Helical" evidence="6">
    <location>
        <begin position="442"/>
        <end position="461"/>
    </location>
</feature>
<dbReference type="GO" id="GO:0012505">
    <property type="term" value="C:endomembrane system"/>
    <property type="evidence" value="ECO:0007669"/>
    <property type="project" value="UniProtKB-SubCell"/>
</dbReference>
<feature type="transmembrane region" description="Helical" evidence="6">
    <location>
        <begin position="391"/>
        <end position="421"/>
    </location>
</feature>
<keyword evidence="10" id="KW-1185">Reference proteome</keyword>
<feature type="transmembrane region" description="Helical" evidence="6">
    <location>
        <begin position="111"/>
        <end position="127"/>
    </location>
</feature>
<dbReference type="PANTHER" id="PTHR43373:SF1">
    <property type="entry name" value="NA(+)_H(+) ANTIPORTER SUBUNIT A"/>
    <property type="match status" value="1"/>
</dbReference>
<evidence type="ECO:0000256" key="2">
    <source>
        <dbReference type="ARBA" id="ARBA00022692"/>
    </source>
</evidence>
<keyword evidence="4 6" id="KW-0472">Membrane</keyword>
<dbReference type="RefSeq" id="WP_128699698.1">
    <property type="nucleotide sequence ID" value="NZ_CP019384.1"/>
</dbReference>
<sequence>MPFDILLALIVGVPVLGSFVLPLAGRIHERLRHSLAFLLVAFSFLAAVRLSSVVFSGQVVRFSASMPFGMDLSFTADGLAVFMALASLLVGLVIVIYSFDYISHYANRNEYDMLVVLFLGSMMGIVFSSNLIFLYIFWEMTAIVSWRLIGFFRGKTDVQRADKAFLVTFGGALVMLIGFLMLYQKTGSFDLGVIKEYFKTQAFPSLALILILFGIFSKSATLPFHTWLADAGVAPSPVTALLHAAVLVKIGVYVFARLFIATFPIGAVWHVILPWVAAVSSIVSAGAALRETDLKRIIAYSTVSQIGFIFFGLSLGVEIAIAGGLLYILMHGMAKAGLFLCAGIIEQGTKTKDISRLGGLFSTMPLTGTAFLFCAASVMGLPPFGGFFSKFLIFLGCVQGGQMGLGFVFLFAALMTILYLLRVFTVVFFGETKIAAREGTPVMVACVLVLAFLSLAAGIWVRYPLDMVQQATTQMIRVIP</sequence>
<dbReference type="EMBL" id="CP019384">
    <property type="protein sequence ID" value="QAT17056.1"/>
    <property type="molecule type" value="Genomic_DNA"/>
</dbReference>
<dbReference type="InterPro" id="IPR050616">
    <property type="entry name" value="CPA3_Na-H_Antiporter_A"/>
</dbReference>
<feature type="transmembrane region" description="Helical" evidence="6">
    <location>
        <begin position="164"/>
        <end position="183"/>
    </location>
</feature>
<dbReference type="Proteomes" id="UP000287243">
    <property type="component" value="Chromosome"/>
</dbReference>
<evidence type="ECO:0000256" key="5">
    <source>
        <dbReference type="RuleBase" id="RU000320"/>
    </source>
</evidence>
<keyword evidence="3 6" id="KW-1133">Transmembrane helix</keyword>
<feature type="transmembrane region" description="Helical" evidence="6">
    <location>
        <begin position="79"/>
        <end position="99"/>
    </location>
</feature>
<feature type="transmembrane region" description="Helical" evidence="6">
    <location>
        <begin position="267"/>
        <end position="290"/>
    </location>
</feature>
<proteinExistence type="predicted"/>
<dbReference type="Pfam" id="PF00662">
    <property type="entry name" value="Proton_antipo_N"/>
    <property type="match status" value="1"/>
</dbReference>
<dbReference type="PRINTS" id="PR01434">
    <property type="entry name" value="NADHDHGNASE5"/>
</dbReference>
<feature type="transmembrane region" description="Helical" evidence="6">
    <location>
        <begin position="203"/>
        <end position="228"/>
    </location>
</feature>
<keyword evidence="9" id="KW-0830">Ubiquinone</keyword>